<dbReference type="CDD" id="cd00408">
    <property type="entry name" value="DHDPS-like"/>
    <property type="match status" value="1"/>
</dbReference>
<dbReference type="Gene3D" id="3.20.20.70">
    <property type="entry name" value="Aldolase class I"/>
    <property type="match status" value="1"/>
</dbReference>
<dbReference type="PANTHER" id="PTHR12128:SF66">
    <property type="entry name" value="4-HYDROXY-2-OXOGLUTARATE ALDOLASE, MITOCHONDRIAL"/>
    <property type="match status" value="1"/>
</dbReference>
<keyword evidence="1" id="KW-0456">Lyase</keyword>
<dbReference type="GO" id="GO:0008840">
    <property type="term" value="F:4-hydroxy-tetrahydrodipicolinate synthase activity"/>
    <property type="evidence" value="ECO:0007669"/>
    <property type="project" value="TreeGrafter"/>
</dbReference>
<evidence type="ECO:0000256" key="1">
    <source>
        <dbReference type="ARBA" id="ARBA00023239"/>
    </source>
</evidence>
<sequence length="411" mass="43856">MTVNGIHVNGTSNGHVLPVRGLKPGIYAPIPTFFHPDSEDLDLASFEAHVVRVAKAGVAPLLSGSMGEAHHLTNDERATLIRSARRALDDAGFEHVPIISGVGSGSTRSVVQLGKEAAEAGADATIAILSGYYAASLASDRKALKTYWTEISEKSPIPVIIYNYPGAAGGIDLDAELITDLARECPNLAGVKLTCGNVGKLTRICATVSDKSFALAHPRKNDAFPFLVLGGYADFLLPSTFSNAHGAITGLANIAPYTLVRLFELSAAAVSDPSVLPEAQRLQGITARADATIAKAGISGTKYILQKLYGYGGAPRRPLLPLEAATGEALYSHPDTVAIVALEPPSFMGEERSLEDGTPIAMYYWSMPHIYGVNTYITRVYPSSSNTYTEEQVVFRLLVRQLNRKGDITCR</sequence>
<proteinExistence type="predicted"/>
<evidence type="ECO:0000313" key="3">
    <source>
        <dbReference type="Proteomes" id="UP000757232"/>
    </source>
</evidence>
<dbReference type="Proteomes" id="UP000757232">
    <property type="component" value="Unassembled WGS sequence"/>
</dbReference>
<reference evidence="2" key="1">
    <citation type="submission" date="2016-06" db="EMBL/GenBank/DDBJ databases">
        <title>Draft Genome sequence of the fungus Inonotus baumii.</title>
        <authorList>
            <person name="Zhu H."/>
            <person name="Lin W."/>
        </authorList>
    </citation>
    <scope>NUCLEOTIDE SEQUENCE</scope>
    <source>
        <strain evidence="2">821</strain>
    </source>
</reference>
<dbReference type="InterPro" id="IPR013785">
    <property type="entry name" value="Aldolase_TIM"/>
</dbReference>
<dbReference type="OrthoDB" id="191315at2759"/>
<gene>
    <name evidence="2" type="ORF">A7U60_g7077</name>
</gene>
<dbReference type="SMART" id="SM01130">
    <property type="entry name" value="DHDPS"/>
    <property type="match status" value="1"/>
</dbReference>
<protein>
    <submittedName>
        <fullName evidence="2">Dihydrodipicolinate synthetase</fullName>
    </submittedName>
</protein>
<comment type="caution">
    <text evidence="2">The sequence shown here is derived from an EMBL/GenBank/DDBJ whole genome shotgun (WGS) entry which is preliminary data.</text>
</comment>
<keyword evidence="3" id="KW-1185">Reference proteome</keyword>
<name>A0A9Q5HTY4_SANBA</name>
<evidence type="ECO:0000313" key="2">
    <source>
        <dbReference type="EMBL" id="OCB85943.1"/>
    </source>
</evidence>
<dbReference type="PRINTS" id="PR00146">
    <property type="entry name" value="DHPICSNTHASE"/>
</dbReference>
<dbReference type="EMBL" id="LNZH02000206">
    <property type="protein sequence ID" value="OCB85943.1"/>
    <property type="molecule type" value="Genomic_DNA"/>
</dbReference>
<dbReference type="SUPFAM" id="SSF51569">
    <property type="entry name" value="Aldolase"/>
    <property type="match status" value="1"/>
</dbReference>
<dbReference type="Pfam" id="PF00701">
    <property type="entry name" value="DHDPS"/>
    <property type="match status" value="1"/>
</dbReference>
<dbReference type="PANTHER" id="PTHR12128">
    <property type="entry name" value="DIHYDRODIPICOLINATE SYNTHASE"/>
    <property type="match status" value="1"/>
</dbReference>
<dbReference type="AlphaFoldDB" id="A0A9Q5HTY4"/>
<organism evidence="2 3">
    <name type="scientific">Sanghuangporus baumii</name>
    <name type="common">Phellinus baumii</name>
    <dbReference type="NCBI Taxonomy" id="108892"/>
    <lineage>
        <taxon>Eukaryota</taxon>
        <taxon>Fungi</taxon>
        <taxon>Dikarya</taxon>
        <taxon>Basidiomycota</taxon>
        <taxon>Agaricomycotina</taxon>
        <taxon>Agaricomycetes</taxon>
        <taxon>Hymenochaetales</taxon>
        <taxon>Hymenochaetaceae</taxon>
        <taxon>Sanghuangporus</taxon>
    </lineage>
</organism>
<accession>A0A9Q5HTY4</accession>
<dbReference type="InterPro" id="IPR002220">
    <property type="entry name" value="DapA-like"/>
</dbReference>